<comment type="similarity">
    <text evidence="1">Belongs to the eukaryotic/archaeal RNase P protein component 2 family.</text>
</comment>
<gene>
    <name evidence="4" type="ORF">CAOG_006542</name>
</gene>
<dbReference type="SUPFAM" id="SSF160350">
    <property type="entry name" value="Rnp2-like"/>
    <property type="match status" value="1"/>
</dbReference>
<evidence type="ECO:0000313" key="4">
    <source>
        <dbReference type="EMBL" id="KJE96183.1"/>
    </source>
</evidence>
<dbReference type="FunCoup" id="A0A0D2WVH2">
    <property type="interactions" value="130"/>
</dbReference>
<evidence type="ECO:0000256" key="1">
    <source>
        <dbReference type="ARBA" id="ARBA00010800"/>
    </source>
</evidence>
<dbReference type="AlphaFoldDB" id="A0A0D2WVH2"/>
<keyword evidence="5" id="KW-1185">Reference proteome</keyword>
<dbReference type="eggNOG" id="KOG4639">
    <property type="taxonomic scope" value="Eukaryota"/>
</dbReference>
<dbReference type="PANTHER" id="PTHR48414">
    <property type="entry name" value="POP5 HOMOLOG, RIBONUCLEASE P_MRP SUBUNIT"/>
    <property type="match status" value="1"/>
</dbReference>
<keyword evidence="2" id="KW-0819">tRNA processing</keyword>
<sequence>MVRFKNRYVLGELTIAGSDAPPSGPGAAGVSIGPLVNALKDAVQEAHGDYGLACVLGSFNVKHYNTETGLTMIRAPRDYVEILLSSLTLLGTIGKAQCAWKTVHVSGTLRKSRVAAVEYHRRQLARIATARRKAARINPNDWAAFGAQVPLIADSQPKADTASPIAASEPVSTEPAPKGVQLTARKPR</sequence>
<organism evidence="4 5">
    <name type="scientific">Capsaspora owczarzaki (strain ATCC 30864)</name>
    <dbReference type="NCBI Taxonomy" id="595528"/>
    <lineage>
        <taxon>Eukaryota</taxon>
        <taxon>Filasterea</taxon>
        <taxon>Capsaspora</taxon>
    </lineage>
</organism>
<evidence type="ECO:0000313" key="5">
    <source>
        <dbReference type="Proteomes" id="UP000008743"/>
    </source>
</evidence>
<dbReference type="PANTHER" id="PTHR48414:SF1">
    <property type="entry name" value="POP5 HOMOLOG, RIBONUCLEASE P_MRP SUBUNIT"/>
    <property type="match status" value="1"/>
</dbReference>
<dbReference type="Gene3D" id="3.30.70.3250">
    <property type="entry name" value="Ribonuclease P, Pop5 subunit"/>
    <property type="match status" value="1"/>
</dbReference>
<proteinExistence type="inferred from homology"/>
<dbReference type="GO" id="GO:0030677">
    <property type="term" value="C:ribonuclease P complex"/>
    <property type="evidence" value="ECO:0007669"/>
    <property type="project" value="InterPro"/>
</dbReference>
<dbReference type="EMBL" id="KE346370">
    <property type="protein sequence ID" value="KJE96183.1"/>
    <property type="molecule type" value="Genomic_DNA"/>
</dbReference>
<feature type="region of interest" description="Disordered" evidence="3">
    <location>
        <begin position="156"/>
        <end position="188"/>
    </location>
</feature>
<dbReference type="InParanoid" id="A0A0D2WVH2"/>
<protein>
    <submittedName>
        <fullName evidence="4">Uncharacterized protein</fullName>
    </submittedName>
</protein>
<dbReference type="OrthoDB" id="24745at2759"/>
<name>A0A0D2WVH2_CAPO3</name>
<dbReference type="Pfam" id="PF01900">
    <property type="entry name" value="RNase_P_Rpp14"/>
    <property type="match status" value="1"/>
</dbReference>
<dbReference type="InterPro" id="IPR002759">
    <property type="entry name" value="Pop5/Rpp14/Rnp2-like"/>
</dbReference>
<dbReference type="PhylomeDB" id="A0A0D2WVH2"/>
<dbReference type="STRING" id="595528.A0A0D2WVH2"/>
<reference evidence="5" key="1">
    <citation type="submission" date="2011-02" db="EMBL/GenBank/DDBJ databases">
        <title>The Genome Sequence of Capsaspora owczarzaki ATCC 30864.</title>
        <authorList>
            <person name="Russ C."/>
            <person name="Cuomo C."/>
            <person name="Burger G."/>
            <person name="Gray M.W."/>
            <person name="Holland P.W.H."/>
            <person name="King N."/>
            <person name="Lang F.B.F."/>
            <person name="Roger A.J."/>
            <person name="Ruiz-Trillo I."/>
            <person name="Young S.K."/>
            <person name="Zeng Q."/>
            <person name="Gargeya S."/>
            <person name="Alvarado L."/>
            <person name="Berlin A."/>
            <person name="Chapman S.B."/>
            <person name="Chen Z."/>
            <person name="Freedman E."/>
            <person name="Gellesch M."/>
            <person name="Goldberg J."/>
            <person name="Griggs A."/>
            <person name="Gujja S."/>
            <person name="Heilman E."/>
            <person name="Heiman D."/>
            <person name="Howarth C."/>
            <person name="Mehta T."/>
            <person name="Neiman D."/>
            <person name="Pearson M."/>
            <person name="Roberts A."/>
            <person name="Saif S."/>
            <person name="Shea T."/>
            <person name="Shenoy N."/>
            <person name="Sisk P."/>
            <person name="Stolte C."/>
            <person name="Sykes S."/>
            <person name="White J."/>
            <person name="Yandava C."/>
            <person name="Haas B."/>
            <person name="Nusbaum C."/>
            <person name="Birren B."/>
        </authorList>
    </citation>
    <scope>NUCLEOTIDE SEQUENCE</scope>
    <source>
        <strain evidence="5">ATCC 30864</strain>
    </source>
</reference>
<dbReference type="Proteomes" id="UP000008743">
    <property type="component" value="Unassembled WGS sequence"/>
</dbReference>
<accession>A0A0D2WVH2</accession>
<evidence type="ECO:0000256" key="2">
    <source>
        <dbReference type="ARBA" id="ARBA00022694"/>
    </source>
</evidence>
<dbReference type="RefSeq" id="XP_004345291.1">
    <property type="nucleotide sequence ID" value="XM_004345241.2"/>
</dbReference>
<dbReference type="GO" id="GO:0001682">
    <property type="term" value="P:tRNA 5'-leader removal"/>
    <property type="evidence" value="ECO:0007669"/>
    <property type="project" value="InterPro"/>
</dbReference>
<evidence type="ECO:0000256" key="3">
    <source>
        <dbReference type="SAM" id="MobiDB-lite"/>
    </source>
</evidence>
<dbReference type="InterPro" id="IPR038085">
    <property type="entry name" value="Rnp2-like_sf"/>
</dbReference>